<evidence type="ECO:0000313" key="3">
    <source>
        <dbReference type="Proteomes" id="UP000197138"/>
    </source>
</evidence>
<comment type="caution">
    <text evidence="2">The sequence shown here is derived from an EMBL/GenBank/DDBJ whole genome shotgun (WGS) entry which is preliminary data.</text>
</comment>
<evidence type="ECO:0000313" key="2">
    <source>
        <dbReference type="EMBL" id="OWM75459.1"/>
    </source>
</evidence>
<accession>A0A218WSH9</accession>
<organism evidence="2 3">
    <name type="scientific">Punica granatum</name>
    <name type="common">Pomegranate</name>
    <dbReference type="NCBI Taxonomy" id="22663"/>
    <lineage>
        <taxon>Eukaryota</taxon>
        <taxon>Viridiplantae</taxon>
        <taxon>Streptophyta</taxon>
        <taxon>Embryophyta</taxon>
        <taxon>Tracheophyta</taxon>
        <taxon>Spermatophyta</taxon>
        <taxon>Magnoliopsida</taxon>
        <taxon>eudicotyledons</taxon>
        <taxon>Gunneridae</taxon>
        <taxon>Pentapetalae</taxon>
        <taxon>rosids</taxon>
        <taxon>malvids</taxon>
        <taxon>Myrtales</taxon>
        <taxon>Lythraceae</taxon>
        <taxon>Punica</taxon>
    </lineage>
</organism>
<name>A0A218WSH9_PUNGR</name>
<feature type="region of interest" description="Disordered" evidence="1">
    <location>
        <begin position="161"/>
        <end position="188"/>
    </location>
</feature>
<gene>
    <name evidence="2" type="ORF">CDL15_Pgr021623</name>
</gene>
<dbReference type="AlphaFoldDB" id="A0A218WSH9"/>
<proteinExistence type="predicted"/>
<protein>
    <submittedName>
        <fullName evidence="2">Uncharacterized protein</fullName>
    </submittedName>
</protein>
<dbReference type="EMBL" id="MTKT01003240">
    <property type="protein sequence ID" value="OWM75459.1"/>
    <property type="molecule type" value="Genomic_DNA"/>
</dbReference>
<reference evidence="3" key="1">
    <citation type="journal article" date="2017" name="Plant J.">
        <title>The pomegranate (Punica granatum L.) genome and the genomics of punicalagin biosynthesis.</title>
        <authorList>
            <person name="Qin G."/>
            <person name="Xu C."/>
            <person name="Ming R."/>
            <person name="Tang H."/>
            <person name="Guyot R."/>
            <person name="Kramer E.M."/>
            <person name="Hu Y."/>
            <person name="Yi X."/>
            <person name="Qi Y."/>
            <person name="Xu X."/>
            <person name="Gao Z."/>
            <person name="Pan H."/>
            <person name="Jian J."/>
            <person name="Tian Y."/>
            <person name="Yue Z."/>
            <person name="Xu Y."/>
        </authorList>
    </citation>
    <scope>NUCLEOTIDE SEQUENCE [LARGE SCALE GENOMIC DNA]</scope>
    <source>
        <strain evidence="3">cv. Dabenzi</strain>
    </source>
</reference>
<evidence type="ECO:0000256" key="1">
    <source>
        <dbReference type="SAM" id="MobiDB-lite"/>
    </source>
</evidence>
<sequence>MDLSDAVIFDSSRLKSVVLGRASLPLNCRLLRTELSLLILVDDAGKVLLRRILLIASLVLGWPRLKHWLESLQLAFNLAVAYQGFGAHYHGSTKCNQDVFIVKFGSPLGFRLEAELLLAMHGLCKGSHKAFAGVQWVQRCRIHFPCTYCKEDCGRVRARGRAQPSVRTEQEAQHQAHRWHAGKAEDQA</sequence>
<dbReference type="Proteomes" id="UP000197138">
    <property type="component" value="Unassembled WGS sequence"/>
</dbReference>